<organism evidence="1 2">
    <name type="scientific">Trichonephila clavata</name>
    <name type="common">Joro spider</name>
    <name type="synonym">Nephila clavata</name>
    <dbReference type="NCBI Taxonomy" id="2740835"/>
    <lineage>
        <taxon>Eukaryota</taxon>
        <taxon>Metazoa</taxon>
        <taxon>Ecdysozoa</taxon>
        <taxon>Arthropoda</taxon>
        <taxon>Chelicerata</taxon>
        <taxon>Arachnida</taxon>
        <taxon>Araneae</taxon>
        <taxon>Araneomorphae</taxon>
        <taxon>Entelegynae</taxon>
        <taxon>Araneoidea</taxon>
        <taxon>Nephilidae</taxon>
        <taxon>Trichonephila</taxon>
    </lineage>
</organism>
<keyword evidence="2" id="KW-1185">Reference proteome</keyword>
<accession>A0A8X6FTS1</accession>
<name>A0A8X6FTS1_TRICU</name>
<reference evidence="1" key="1">
    <citation type="submission" date="2020-07" db="EMBL/GenBank/DDBJ databases">
        <title>Multicomponent nature underlies the extraordinary mechanical properties of spider dragline silk.</title>
        <authorList>
            <person name="Kono N."/>
            <person name="Nakamura H."/>
            <person name="Mori M."/>
            <person name="Yoshida Y."/>
            <person name="Ohtoshi R."/>
            <person name="Malay A.D."/>
            <person name="Moran D.A.P."/>
            <person name="Tomita M."/>
            <person name="Numata K."/>
            <person name="Arakawa K."/>
        </authorList>
    </citation>
    <scope>NUCLEOTIDE SEQUENCE</scope>
</reference>
<gene>
    <name evidence="1" type="ORF">TNCT_425801</name>
</gene>
<evidence type="ECO:0000313" key="1">
    <source>
        <dbReference type="EMBL" id="GFQ87149.1"/>
    </source>
</evidence>
<evidence type="ECO:0000313" key="2">
    <source>
        <dbReference type="Proteomes" id="UP000887116"/>
    </source>
</evidence>
<protein>
    <submittedName>
        <fullName evidence="1">Uncharacterized protein</fullName>
    </submittedName>
</protein>
<proteinExistence type="predicted"/>
<sequence>MRQLLALTPDNLIRNVIEAKSFNHWSKHQAYGSVPISTNSHQENIMDNNINRKSKCVSELRTYHGTYCKPLKNDQIMNYSNANHKSNINFKGNKDLDEISTALKLIWGKGLFDPAIIVEDTAPKQINEQ</sequence>
<comment type="caution">
    <text evidence="1">The sequence shown here is derived from an EMBL/GenBank/DDBJ whole genome shotgun (WGS) entry which is preliminary data.</text>
</comment>
<dbReference type="AlphaFoldDB" id="A0A8X6FTS1"/>
<dbReference type="EMBL" id="BMAO01003343">
    <property type="protein sequence ID" value="GFQ87149.1"/>
    <property type="molecule type" value="Genomic_DNA"/>
</dbReference>
<dbReference type="Proteomes" id="UP000887116">
    <property type="component" value="Unassembled WGS sequence"/>
</dbReference>